<dbReference type="EMBL" id="BOQM01000015">
    <property type="protein sequence ID" value="GIM85660.1"/>
    <property type="molecule type" value="Genomic_DNA"/>
</dbReference>
<comment type="caution">
    <text evidence="2">The sequence shown here is derived from an EMBL/GenBank/DDBJ whole genome shotgun (WGS) entry which is preliminary data.</text>
</comment>
<evidence type="ECO:0000256" key="1">
    <source>
        <dbReference type="SAM" id="MobiDB-lite"/>
    </source>
</evidence>
<accession>A0ABQ4JRS3</accession>
<evidence type="ECO:0000313" key="3">
    <source>
        <dbReference type="Proteomes" id="UP000677457"/>
    </source>
</evidence>
<organism evidence="2 3">
    <name type="scientific">Salinispora arenicola</name>
    <dbReference type="NCBI Taxonomy" id="168697"/>
    <lineage>
        <taxon>Bacteria</taxon>
        <taxon>Bacillati</taxon>
        <taxon>Actinomycetota</taxon>
        <taxon>Actinomycetes</taxon>
        <taxon>Micromonosporales</taxon>
        <taxon>Micromonosporaceae</taxon>
        <taxon>Salinispora</taxon>
    </lineage>
</organism>
<gene>
    <name evidence="2" type="ORF">Sar04_23960</name>
</gene>
<keyword evidence="3" id="KW-1185">Reference proteome</keyword>
<feature type="compositionally biased region" description="Low complexity" evidence="1">
    <location>
        <begin position="1"/>
        <end position="34"/>
    </location>
</feature>
<name>A0ABQ4JRS3_SALAC</name>
<proteinExistence type="predicted"/>
<feature type="region of interest" description="Disordered" evidence="1">
    <location>
        <begin position="1"/>
        <end position="72"/>
    </location>
</feature>
<evidence type="ECO:0000313" key="2">
    <source>
        <dbReference type="EMBL" id="GIM85660.1"/>
    </source>
</evidence>
<dbReference type="Proteomes" id="UP000677457">
    <property type="component" value="Unassembled WGS sequence"/>
</dbReference>
<protein>
    <submittedName>
        <fullName evidence="2">Uncharacterized protein</fullName>
    </submittedName>
</protein>
<reference evidence="2 3" key="1">
    <citation type="submission" date="2021-03" db="EMBL/GenBank/DDBJ databases">
        <title>Whole genome shotgun sequence of Salinispora arenicola NBRC 105043.</title>
        <authorList>
            <person name="Komaki H."/>
            <person name="Tamura T."/>
        </authorList>
    </citation>
    <scope>NUCLEOTIDE SEQUENCE [LARGE SCALE GENOMIC DNA]</scope>
    <source>
        <strain evidence="2 3">NBRC 105043</strain>
    </source>
</reference>
<sequence>MMPISNAEASSAVNAVSGSATAPTAEPTALAVPAVHHRQKALAPRALSTAIPAPSPGEFQNGTHYSRVHETR</sequence>